<organism evidence="1 2">
    <name type="scientific">Lentinula detonsa</name>
    <dbReference type="NCBI Taxonomy" id="2804962"/>
    <lineage>
        <taxon>Eukaryota</taxon>
        <taxon>Fungi</taxon>
        <taxon>Dikarya</taxon>
        <taxon>Basidiomycota</taxon>
        <taxon>Agaricomycotina</taxon>
        <taxon>Agaricomycetes</taxon>
        <taxon>Agaricomycetidae</taxon>
        <taxon>Agaricales</taxon>
        <taxon>Marasmiineae</taxon>
        <taxon>Omphalotaceae</taxon>
        <taxon>Lentinula</taxon>
    </lineage>
</organism>
<proteinExistence type="predicted"/>
<keyword evidence="2" id="KW-1185">Reference proteome</keyword>
<evidence type="ECO:0000313" key="1">
    <source>
        <dbReference type="EMBL" id="KAJ3743178.1"/>
    </source>
</evidence>
<dbReference type="AlphaFoldDB" id="A0A9W8NY73"/>
<dbReference type="EMBL" id="JANVFU010000009">
    <property type="protein sequence ID" value="KAJ3743178.1"/>
    <property type="molecule type" value="Genomic_DNA"/>
</dbReference>
<name>A0A9W8NY73_9AGAR</name>
<sequence>MSTSSTPSFNASKAIQDQYILNSTKLAPPQSLEAYEADIKNMEISPFLTFSGMDRIANVFQKVLSEGSEHMSDPSDIAIASQAFSSKAFLDKLSPTGASDQLIAWLGSGQCNLPEGKLENLVRLVVNGTAGVFKRDRKKRQLEGSLALQCQFQFPVAKTSYARTRKIRKSAA</sequence>
<dbReference type="Proteomes" id="UP001142393">
    <property type="component" value="Unassembled WGS sequence"/>
</dbReference>
<accession>A0A9W8NY73</accession>
<comment type="caution">
    <text evidence="1">The sequence shown here is derived from an EMBL/GenBank/DDBJ whole genome shotgun (WGS) entry which is preliminary data.</text>
</comment>
<reference evidence="1 2" key="1">
    <citation type="journal article" date="2023" name="Proc. Natl. Acad. Sci. U.S.A.">
        <title>A global phylogenomic analysis of the shiitake genus Lentinula.</title>
        <authorList>
            <person name="Sierra-Patev S."/>
            <person name="Min B."/>
            <person name="Naranjo-Ortiz M."/>
            <person name="Looney B."/>
            <person name="Konkel Z."/>
            <person name="Slot J.C."/>
            <person name="Sakamoto Y."/>
            <person name="Steenwyk J.L."/>
            <person name="Rokas A."/>
            <person name="Carro J."/>
            <person name="Camarero S."/>
            <person name="Ferreira P."/>
            <person name="Molpeceres G."/>
            <person name="Ruiz-Duenas F.J."/>
            <person name="Serrano A."/>
            <person name="Henrissat B."/>
            <person name="Drula E."/>
            <person name="Hughes K.W."/>
            <person name="Mata J.L."/>
            <person name="Ishikawa N.K."/>
            <person name="Vargas-Isla R."/>
            <person name="Ushijima S."/>
            <person name="Smith C.A."/>
            <person name="Donoghue J."/>
            <person name="Ahrendt S."/>
            <person name="Andreopoulos W."/>
            <person name="He G."/>
            <person name="LaButti K."/>
            <person name="Lipzen A."/>
            <person name="Ng V."/>
            <person name="Riley R."/>
            <person name="Sandor L."/>
            <person name="Barry K."/>
            <person name="Martinez A.T."/>
            <person name="Xiao Y."/>
            <person name="Gibbons J.G."/>
            <person name="Terashima K."/>
            <person name="Grigoriev I.V."/>
            <person name="Hibbett D."/>
        </authorList>
    </citation>
    <scope>NUCLEOTIDE SEQUENCE [LARGE SCALE GENOMIC DNA]</scope>
    <source>
        <strain evidence="1 2">TFB7810</strain>
    </source>
</reference>
<gene>
    <name evidence="1" type="ORF">DFH05DRAFT_1293738</name>
</gene>
<protein>
    <submittedName>
        <fullName evidence="1">Uncharacterized protein</fullName>
    </submittedName>
</protein>
<evidence type="ECO:0000313" key="2">
    <source>
        <dbReference type="Proteomes" id="UP001142393"/>
    </source>
</evidence>